<organism evidence="12 13">
    <name type="scientific">Dissulfurirhabdus thermomarina</name>
    <dbReference type="NCBI Taxonomy" id="1765737"/>
    <lineage>
        <taxon>Bacteria</taxon>
        <taxon>Deltaproteobacteria</taxon>
        <taxon>Dissulfurirhabdaceae</taxon>
        <taxon>Dissulfurirhabdus</taxon>
    </lineage>
</organism>
<name>A0A6N9TQI8_DISTH</name>
<dbReference type="NCBIfam" id="TIGR00042">
    <property type="entry name" value="RdgB/HAM1 family non-canonical purine NTP pyrophosphatase"/>
    <property type="match status" value="1"/>
</dbReference>
<evidence type="ECO:0000256" key="8">
    <source>
        <dbReference type="ARBA" id="ARBA00051875"/>
    </source>
</evidence>
<dbReference type="GO" id="GO:0005829">
    <property type="term" value="C:cytosol"/>
    <property type="evidence" value="ECO:0007669"/>
    <property type="project" value="TreeGrafter"/>
</dbReference>
<keyword evidence="4 10" id="KW-0547">Nucleotide-binding</keyword>
<dbReference type="GO" id="GO:0036222">
    <property type="term" value="F:XTP diphosphatase activity"/>
    <property type="evidence" value="ECO:0007669"/>
    <property type="project" value="UniProtKB-UniRule"/>
</dbReference>
<dbReference type="SUPFAM" id="SSF52972">
    <property type="entry name" value="ITPase-like"/>
    <property type="match status" value="1"/>
</dbReference>
<evidence type="ECO:0000256" key="1">
    <source>
        <dbReference type="ARBA" id="ARBA00008023"/>
    </source>
</evidence>
<comment type="catalytic activity">
    <reaction evidence="8 10">
        <text>dITP + H2O = dIMP + diphosphate + H(+)</text>
        <dbReference type="Rhea" id="RHEA:28342"/>
        <dbReference type="ChEBI" id="CHEBI:15377"/>
        <dbReference type="ChEBI" id="CHEBI:15378"/>
        <dbReference type="ChEBI" id="CHEBI:33019"/>
        <dbReference type="ChEBI" id="CHEBI:61194"/>
        <dbReference type="ChEBI" id="CHEBI:61382"/>
        <dbReference type="EC" id="3.6.1.66"/>
    </reaction>
</comment>
<comment type="catalytic activity">
    <reaction evidence="10">
        <text>ITP + H2O = IMP + diphosphate + H(+)</text>
        <dbReference type="Rhea" id="RHEA:29399"/>
        <dbReference type="ChEBI" id="CHEBI:15377"/>
        <dbReference type="ChEBI" id="CHEBI:15378"/>
        <dbReference type="ChEBI" id="CHEBI:33019"/>
        <dbReference type="ChEBI" id="CHEBI:58053"/>
        <dbReference type="ChEBI" id="CHEBI:61402"/>
        <dbReference type="EC" id="3.6.1.66"/>
    </reaction>
</comment>
<evidence type="ECO:0000256" key="6">
    <source>
        <dbReference type="ARBA" id="ARBA00022842"/>
    </source>
</evidence>
<dbReference type="GO" id="GO:0009146">
    <property type="term" value="P:purine nucleoside triphosphate catabolic process"/>
    <property type="evidence" value="ECO:0007669"/>
    <property type="project" value="UniProtKB-UniRule"/>
</dbReference>
<dbReference type="NCBIfam" id="NF011397">
    <property type="entry name" value="PRK14822.1"/>
    <property type="match status" value="1"/>
</dbReference>
<keyword evidence="3 10" id="KW-0479">Metal-binding</keyword>
<dbReference type="RefSeq" id="WP_163297862.1">
    <property type="nucleotide sequence ID" value="NZ_JAAGRR010000014.1"/>
</dbReference>
<keyword evidence="13" id="KW-1185">Reference proteome</keyword>
<feature type="binding site" evidence="10">
    <location>
        <position position="74"/>
    </location>
    <ligand>
        <name>substrate</name>
    </ligand>
</feature>
<dbReference type="Gene3D" id="3.90.950.10">
    <property type="match status" value="1"/>
</dbReference>
<comment type="catalytic activity">
    <reaction evidence="9 10">
        <text>XTP + H2O = XMP + diphosphate + H(+)</text>
        <dbReference type="Rhea" id="RHEA:28610"/>
        <dbReference type="ChEBI" id="CHEBI:15377"/>
        <dbReference type="ChEBI" id="CHEBI:15378"/>
        <dbReference type="ChEBI" id="CHEBI:33019"/>
        <dbReference type="ChEBI" id="CHEBI:57464"/>
        <dbReference type="ChEBI" id="CHEBI:61314"/>
        <dbReference type="EC" id="3.6.1.66"/>
    </reaction>
</comment>
<dbReference type="InterPro" id="IPR020922">
    <property type="entry name" value="dITP/XTP_pyrophosphatase"/>
</dbReference>
<dbReference type="InterPro" id="IPR002637">
    <property type="entry name" value="RdgB/HAM1"/>
</dbReference>
<evidence type="ECO:0000256" key="10">
    <source>
        <dbReference type="HAMAP-Rule" id="MF_01405"/>
    </source>
</evidence>
<dbReference type="GO" id="GO:0046872">
    <property type="term" value="F:metal ion binding"/>
    <property type="evidence" value="ECO:0007669"/>
    <property type="project" value="UniProtKB-KW"/>
</dbReference>
<evidence type="ECO:0000256" key="5">
    <source>
        <dbReference type="ARBA" id="ARBA00022801"/>
    </source>
</evidence>
<accession>A0A6N9TQI8</accession>
<comment type="caution">
    <text evidence="10">Lacks conserved residue(s) required for the propagation of feature annotation.</text>
</comment>
<dbReference type="Pfam" id="PF01725">
    <property type="entry name" value="Ham1p_like"/>
    <property type="match status" value="1"/>
</dbReference>
<dbReference type="GO" id="GO:0000166">
    <property type="term" value="F:nucleotide binding"/>
    <property type="evidence" value="ECO:0007669"/>
    <property type="project" value="UniProtKB-KW"/>
</dbReference>
<keyword evidence="6 10" id="KW-0460">Magnesium</keyword>
<evidence type="ECO:0000256" key="2">
    <source>
        <dbReference type="ARBA" id="ARBA00011738"/>
    </source>
</evidence>
<dbReference type="Proteomes" id="UP000469346">
    <property type="component" value="Unassembled WGS sequence"/>
</dbReference>
<dbReference type="GO" id="GO:0009117">
    <property type="term" value="P:nucleotide metabolic process"/>
    <property type="evidence" value="ECO:0007669"/>
    <property type="project" value="UniProtKB-KW"/>
</dbReference>
<keyword evidence="7 10" id="KW-0546">Nucleotide metabolism</keyword>
<comment type="subunit">
    <text evidence="2 10">Homodimer.</text>
</comment>
<dbReference type="PANTHER" id="PTHR11067:SF9">
    <property type="entry name" value="INOSINE TRIPHOSPHATE PYROPHOSPHATASE"/>
    <property type="match status" value="1"/>
</dbReference>
<dbReference type="HAMAP" id="MF_01405">
    <property type="entry name" value="Non_canon_purine_NTPase"/>
    <property type="match status" value="1"/>
</dbReference>
<comment type="function">
    <text evidence="10">Pyrophosphatase that catalyzes the hydrolysis of nucleoside triphosphates to their monophosphate derivatives, with a high preference for the non-canonical purine nucleotides XTP (xanthosine triphosphate), dITP (deoxyinosine triphosphate) and ITP. Seems to function as a house-cleaning enzyme that removes non-canonical purine nucleotides from the nucleotide pool, thus preventing their incorporation into DNA/RNA and avoiding chromosomal lesions.</text>
</comment>
<comment type="caution">
    <text evidence="12">The sequence shown here is derived from an EMBL/GenBank/DDBJ whole genome shotgun (WGS) entry which is preliminary data.</text>
</comment>
<dbReference type="InterPro" id="IPR029001">
    <property type="entry name" value="ITPase-like_fam"/>
</dbReference>
<feature type="binding site" evidence="10">
    <location>
        <begin position="156"/>
        <end position="159"/>
    </location>
    <ligand>
        <name>substrate</name>
    </ligand>
</feature>
<dbReference type="FunFam" id="3.90.950.10:FF:000001">
    <property type="entry name" value="dITP/XTP pyrophosphatase"/>
    <property type="match status" value="1"/>
</dbReference>
<proteinExistence type="inferred from homology"/>
<evidence type="ECO:0000256" key="9">
    <source>
        <dbReference type="ARBA" id="ARBA00052017"/>
    </source>
</evidence>
<comment type="similarity">
    <text evidence="1 10 11">Belongs to the HAM1 NTPase family.</text>
</comment>
<dbReference type="AlphaFoldDB" id="A0A6N9TQI8"/>
<gene>
    <name evidence="12" type="ORF">G3N55_02415</name>
</gene>
<protein>
    <recommendedName>
        <fullName evidence="10">dITP/XTP pyrophosphatase</fullName>
        <ecNumber evidence="10">3.6.1.66</ecNumber>
    </recommendedName>
    <alternativeName>
        <fullName evidence="10">Non-canonical purine NTP pyrophosphatase</fullName>
    </alternativeName>
    <alternativeName>
        <fullName evidence="10">Non-standard purine NTP pyrophosphatase</fullName>
    </alternativeName>
    <alternativeName>
        <fullName evidence="10">Nucleoside-triphosphate diphosphatase</fullName>
    </alternativeName>
    <alternativeName>
        <fullName evidence="10">Nucleoside-triphosphate pyrophosphatase</fullName>
        <shortName evidence="10">NTPase</shortName>
    </alternativeName>
</protein>
<feature type="binding site" evidence="10">
    <location>
        <begin position="184"/>
        <end position="185"/>
    </location>
    <ligand>
        <name>substrate</name>
    </ligand>
</feature>
<dbReference type="GO" id="GO:0017111">
    <property type="term" value="F:ribonucleoside triphosphate phosphatase activity"/>
    <property type="evidence" value="ECO:0007669"/>
    <property type="project" value="InterPro"/>
</dbReference>
<comment type="cofactor">
    <cofactor evidence="10">
        <name>Mg(2+)</name>
        <dbReference type="ChEBI" id="CHEBI:18420"/>
    </cofactor>
    <text evidence="10">Binds 1 Mg(2+) ion per subunit.</text>
</comment>
<evidence type="ECO:0000256" key="7">
    <source>
        <dbReference type="ARBA" id="ARBA00023080"/>
    </source>
</evidence>
<evidence type="ECO:0000256" key="11">
    <source>
        <dbReference type="RuleBase" id="RU003781"/>
    </source>
</evidence>
<dbReference type="EC" id="3.6.1.66" evidence="10"/>
<feature type="binding site" evidence="10">
    <location>
        <position position="73"/>
    </location>
    <ligand>
        <name>Mg(2+)</name>
        <dbReference type="ChEBI" id="CHEBI:18420"/>
    </ligand>
</feature>
<keyword evidence="5 10" id="KW-0378">Hydrolase</keyword>
<feature type="binding site" evidence="10">
    <location>
        <position position="179"/>
    </location>
    <ligand>
        <name>substrate</name>
    </ligand>
</feature>
<evidence type="ECO:0000256" key="3">
    <source>
        <dbReference type="ARBA" id="ARBA00022723"/>
    </source>
</evidence>
<feature type="binding site" evidence="10">
    <location>
        <begin position="11"/>
        <end position="16"/>
    </location>
    <ligand>
        <name>substrate</name>
    </ligand>
</feature>
<reference evidence="12 13" key="1">
    <citation type="submission" date="2020-02" db="EMBL/GenBank/DDBJ databases">
        <title>Comparative genomics of sulfur disproportionating microorganisms.</title>
        <authorList>
            <person name="Ward L.M."/>
            <person name="Bertran E."/>
            <person name="Johnston D.T."/>
        </authorList>
    </citation>
    <scope>NUCLEOTIDE SEQUENCE [LARGE SCALE GENOMIC DNA]</scope>
    <source>
        <strain evidence="12 13">DSM 100025</strain>
    </source>
</reference>
<evidence type="ECO:0000256" key="4">
    <source>
        <dbReference type="ARBA" id="ARBA00022741"/>
    </source>
</evidence>
<evidence type="ECO:0000313" key="12">
    <source>
        <dbReference type="EMBL" id="NDY41707.1"/>
    </source>
</evidence>
<dbReference type="GO" id="GO:0035870">
    <property type="term" value="F:dITP diphosphatase activity"/>
    <property type="evidence" value="ECO:0007669"/>
    <property type="project" value="UniProtKB-UniRule"/>
</dbReference>
<dbReference type="EMBL" id="JAAGRR010000014">
    <property type="protein sequence ID" value="NDY41707.1"/>
    <property type="molecule type" value="Genomic_DNA"/>
</dbReference>
<feature type="active site" description="Proton acceptor" evidence="10">
    <location>
        <position position="73"/>
    </location>
</feature>
<evidence type="ECO:0000313" key="13">
    <source>
        <dbReference type="Proteomes" id="UP000469346"/>
    </source>
</evidence>
<sequence>MSLERRIVLATHNPGKVRELAAILGDLGLRVESLAGHPEVPEVVEDGATFLENALKKARTVASATGCLALADDSGLVVDALGGAPGVHSARYAGEDADDDANNRKLLAELAGVPEAARTARFVCVVAVADPSGAWTSAEGTCEGRIAPAPAGSGGFGYDPVFYVPELGATMAEVPPEVKNRISHRAAALATLKPRLEAFLREGAEG</sequence>
<dbReference type="GO" id="GO:0036220">
    <property type="term" value="F:ITP diphosphatase activity"/>
    <property type="evidence" value="ECO:0007669"/>
    <property type="project" value="UniProtKB-UniRule"/>
</dbReference>
<dbReference type="PANTHER" id="PTHR11067">
    <property type="entry name" value="INOSINE TRIPHOSPHATE PYROPHOSPHATASE/HAM1 PROTEIN"/>
    <property type="match status" value="1"/>
</dbReference>
<dbReference type="CDD" id="cd00515">
    <property type="entry name" value="HAM1"/>
    <property type="match status" value="1"/>
</dbReference>